<protein>
    <submittedName>
        <fullName evidence="1">Uncharacterized protein</fullName>
    </submittedName>
</protein>
<dbReference type="RefSeq" id="WP_145893082.1">
    <property type="nucleotide sequence ID" value="NZ_VOBQ01000008.1"/>
</dbReference>
<reference evidence="1 2" key="1">
    <citation type="submission" date="2019-07" db="EMBL/GenBank/DDBJ databases">
        <title>Caenimonas sedimenti sp. nov., isolated from activated sludge.</title>
        <authorList>
            <person name="Xu J."/>
        </authorList>
    </citation>
    <scope>NUCLEOTIDE SEQUENCE [LARGE SCALE GENOMIC DNA]</scope>
    <source>
        <strain evidence="1 2">HX-9-20</strain>
    </source>
</reference>
<dbReference type="Proteomes" id="UP000318199">
    <property type="component" value="Unassembled WGS sequence"/>
</dbReference>
<evidence type="ECO:0000313" key="1">
    <source>
        <dbReference type="EMBL" id="TWO71471.1"/>
    </source>
</evidence>
<comment type="caution">
    <text evidence="1">The sequence shown here is derived from an EMBL/GenBank/DDBJ whole genome shotgun (WGS) entry which is preliminary data.</text>
</comment>
<dbReference type="OrthoDB" id="8909739at2"/>
<evidence type="ECO:0000313" key="2">
    <source>
        <dbReference type="Proteomes" id="UP000318199"/>
    </source>
</evidence>
<dbReference type="EMBL" id="VOBQ01000008">
    <property type="protein sequence ID" value="TWO71471.1"/>
    <property type="molecule type" value="Genomic_DNA"/>
</dbReference>
<keyword evidence="2" id="KW-1185">Reference proteome</keyword>
<name>A0A562ZSX2_9BURK</name>
<accession>A0A562ZSX2</accession>
<dbReference type="AlphaFoldDB" id="A0A562ZSX2"/>
<proteinExistence type="predicted"/>
<gene>
    <name evidence="1" type="ORF">FN976_11180</name>
</gene>
<sequence length="201" mass="22961">MEALNNHVEKIRHLSTPDRSVQLENRSALIRRWRLVKKGLLDDPRLINRWFPGQRELLELLDVLDQEEVELAADCKTPLFGLNVRCTEFNLDACANYSISDELESASVQESALSLGARLDMVRTSVQQACQVFDLSFAEANWLQRFCPYEINLLARDPSMVVACMVREEYFVAATTRSLSTVDRTVLARLTRRAPAKTFLN</sequence>
<organism evidence="1 2">
    <name type="scientific">Caenimonas sedimenti</name>
    <dbReference type="NCBI Taxonomy" id="2596921"/>
    <lineage>
        <taxon>Bacteria</taxon>
        <taxon>Pseudomonadati</taxon>
        <taxon>Pseudomonadota</taxon>
        <taxon>Betaproteobacteria</taxon>
        <taxon>Burkholderiales</taxon>
        <taxon>Comamonadaceae</taxon>
        <taxon>Caenimonas</taxon>
    </lineage>
</organism>